<dbReference type="EMBL" id="LWQS01000060">
    <property type="protein sequence ID" value="OAN44982.1"/>
    <property type="molecule type" value="Genomic_DNA"/>
</dbReference>
<dbReference type="InterPro" id="IPR025403">
    <property type="entry name" value="TgpA-like_C"/>
</dbReference>
<comment type="caution">
    <text evidence="3">The sequence shown here is derived from an EMBL/GenBank/DDBJ whole genome shotgun (WGS) entry which is preliminary data.</text>
</comment>
<feature type="transmembrane region" description="Helical" evidence="1">
    <location>
        <begin position="295"/>
        <end position="314"/>
    </location>
</feature>
<keyword evidence="1" id="KW-0472">Membrane</keyword>
<dbReference type="AlphaFoldDB" id="A0A178M8B2"/>
<feature type="transmembrane region" description="Helical" evidence="1">
    <location>
        <begin position="224"/>
        <end position="243"/>
    </location>
</feature>
<feature type="transmembrane region" description="Helical" evidence="1">
    <location>
        <begin position="97"/>
        <end position="114"/>
    </location>
</feature>
<evidence type="ECO:0000256" key="1">
    <source>
        <dbReference type="SAM" id="Phobius"/>
    </source>
</evidence>
<feature type="domain" description="Protein-glutamine gamma-glutamyltransferase-like C-terminal" evidence="2">
    <location>
        <begin position="377"/>
        <end position="443"/>
    </location>
</feature>
<evidence type="ECO:0000259" key="2">
    <source>
        <dbReference type="Pfam" id="PF13559"/>
    </source>
</evidence>
<accession>A0A178M8B2</accession>
<keyword evidence="1" id="KW-1133">Transmembrane helix</keyword>
<gene>
    <name evidence="3" type="ORF">A6A03_02165</name>
</gene>
<feature type="transmembrane region" description="Helical" evidence="1">
    <location>
        <begin position="188"/>
        <end position="212"/>
    </location>
</feature>
<feature type="transmembrane region" description="Helical" evidence="1">
    <location>
        <begin position="126"/>
        <end position="144"/>
    </location>
</feature>
<keyword evidence="1" id="KW-0812">Transmembrane</keyword>
<feature type="transmembrane region" description="Helical" evidence="1">
    <location>
        <begin position="156"/>
        <end position="176"/>
    </location>
</feature>
<proteinExistence type="predicted"/>
<dbReference type="Proteomes" id="UP000078287">
    <property type="component" value="Unassembled WGS sequence"/>
</dbReference>
<dbReference type="STRING" id="1707952.A6A03_02165"/>
<reference evidence="3 4" key="1">
    <citation type="submission" date="2016-04" db="EMBL/GenBank/DDBJ databases">
        <title>Chloroflexus islandicus sp. nov., a thermophilic filamentous anoxygenic phototrophic bacterium from geyser Strokkur (Iceland).</title>
        <authorList>
            <person name="Gaisin V.A."/>
            <person name="Kalashnikov A.M."/>
            <person name="Sukhacheva M.V."/>
            <person name="Grouzdev D.S."/>
            <person name="Ivanov T.M."/>
            <person name="Kuznetsov B."/>
            <person name="Gorlenko V.M."/>
        </authorList>
    </citation>
    <scope>NUCLEOTIDE SEQUENCE [LARGE SCALE GENOMIC DNA]</scope>
    <source>
        <strain evidence="4">isl-2</strain>
    </source>
</reference>
<organism evidence="3 4">
    <name type="scientific">Chloroflexus islandicus</name>
    <dbReference type="NCBI Taxonomy" id="1707952"/>
    <lineage>
        <taxon>Bacteria</taxon>
        <taxon>Bacillati</taxon>
        <taxon>Chloroflexota</taxon>
        <taxon>Chloroflexia</taxon>
        <taxon>Chloroflexales</taxon>
        <taxon>Chloroflexineae</taxon>
        <taxon>Chloroflexaceae</taxon>
        <taxon>Chloroflexus</taxon>
    </lineage>
</organism>
<name>A0A178M8B2_9CHLR</name>
<protein>
    <recommendedName>
        <fullName evidence="2">Protein-glutamine gamma-glutamyltransferase-like C-terminal domain-containing protein</fullName>
    </recommendedName>
</protein>
<feature type="transmembrane region" description="Helical" evidence="1">
    <location>
        <begin position="32"/>
        <end position="49"/>
    </location>
</feature>
<feature type="transmembrane region" description="Helical" evidence="1">
    <location>
        <begin position="56"/>
        <end position="77"/>
    </location>
</feature>
<keyword evidence="4" id="KW-1185">Reference proteome</keyword>
<dbReference type="Pfam" id="PF13559">
    <property type="entry name" value="DUF4129"/>
    <property type="match status" value="1"/>
</dbReference>
<evidence type="ECO:0000313" key="4">
    <source>
        <dbReference type="Proteomes" id="UP000078287"/>
    </source>
</evidence>
<dbReference type="OrthoDB" id="148083at2"/>
<evidence type="ECO:0000313" key="3">
    <source>
        <dbReference type="EMBL" id="OAN44982.1"/>
    </source>
</evidence>
<sequence length="451" mass="47948">MIRLLRIVLLAAFETTLVALSLLVLAALTLPWPGLFSAVLLGWLADGAARRLRRPFHYLPLALAPLLAATGLLWLVIGGDPLALWPALLPGQPQSGLAYIATLVAFFLTWRGAGLESHDSATILTLAGRGMAAVIASLLVGPLLRAGAALPDDLLFSYVAVAIGSGLGSLALAHLVETAADRARVFDLRWTLLLLGVIGGVLAIGAALTALLSGEAALDGVVNLLRFLLLPLALIGAALVYLFTVIFGDLIRALLALLGQALAQMNLRPEPPPVTDTAPIDDAAVETVIALAQQATFWLALIPLAVLLVLLVWWRRRARRVATDEERESLDVGQSLLADVRDLLGALRNPFQRRLSGLQAALAALRGADPVTRVRRAYIQALLALEERGLRRPPAQTPAEWYATVAPTLPDPAPFAELTAIYERARYQPAGVEPAEAAIAEQASQTVRPSS</sequence>